<dbReference type="OrthoDB" id="6475906at2759"/>
<dbReference type="KEGG" id="char:105912207"/>
<reference evidence="5 6" key="1">
    <citation type="submission" date="2025-04" db="UniProtKB">
        <authorList>
            <consortium name="RefSeq"/>
        </authorList>
    </citation>
    <scope>IDENTIFICATION</scope>
</reference>
<evidence type="ECO:0000313" key="4">
    <source>
        <dbReference type="Proteomes" id="UP000515152"/>
    </source>
</evidence>
<keyword evidence="4" id="KW-1185">Reference proteome</keyword>
<proteinExistence type="predicted"/>
<accession>A0A6P8FJG1</accession>
<organism evidence="4 6">
    <name type="scientific">Clupea harengus</name>
    <name type="common">Atlantic herring</name>
    <dbReference type="NCBI Taxonomy" id="7950"/>
    <lineage>
        <taxon>Eukaryota</taxon>
        <taxon>Metazoa</taxon>
        <taxon>Chordata</taxon>
        <taxon>Craniata</taxon>
        <taxon>Vertebrata</taxon>
        <taxon>Euteleostomi</taxon>
        <taxon>Actinopterygii</taxon>
        <taxon>Neopterygii</taxon>
        <taxon>Teleostei</taxon>
        <taxon>Clupei</taxon>
        <taxon>Clupeiformes</taxon>
        <taxon>Clupeoidei</taxon>
        <taxon>Clupeidae</taxon>
        <taxon>Clupea</taxon>
    </lineage>
</organism>
<dbReference type="CTD" id="63924"/>
<name>A0A6P8FJG1_CLUHA</name>
<gene>
    <name evidence="5 6" type="primary">cidec</name>
</gene>
<dbReference type="Pfam" id="PF02017">
    <property type="entry name" value="CIDE-N"/>
    <property type="match status" value="1"/>
</dbReference>
<feature type="domain" description="CIDE-N" evidence="3">
    <location>
        <begin position="43"/>
        <end position="119"/>
    </location>
</feature>
<dbReference type="SUPFAM" id="SSF54277">
    <property type="entry name" value="CAD &amp; PB1 domains"/>
    <property type="match status" value="1"/>
</dbReference>
<keyword evidence="1 2" id="KW-0053">Apoptosis</keyword>
<evidence type="ECO:0000313" key="6">
    <source>
        <dbReference type="RefSeq" id="XP_031423307.1"/>
    </source>
</evidence>
<sequence>MTMDYAKMSLSLLTPTSISRCVTAGVAASTSMTKQLLTGSPPRHRPFRVANAERTVKKGIMADSLRDLLDKVMEGLHVSCVSALVLDEDGTGVDTEDFFQTLRDNTVLVVLEKGQKWTPPVQTSLVNAQHVSRSPGCRKDVAKFTFDLYKNHPKEFIGCLNLKATLYGVYTVSYNLRCYEAKRMLKEALRWTLLTMQTTGHILLGTSCYMQGLLDEEEEQQAERHLKAPEGCHVPSYLWGKSGV</sequence>
<dbReference type="Proteomes" id="UP000515152">
    <property type="component" value="Chromosome 5"/>
</dbReference>
<dbReference type="RefSeq" id="XP_031423307.1">
    <property type="nucleotide sequence ID" value="XM_031567447.2"/>
</dbReference>
<dbReference type="PANTHER" id="PTHR12306:SF9">
    <property type="entry name" value="LIPID TRANSFERASE CIDEC"/>
    <property type="match status" value="1"/>
</dbReference>
<evidence type="ECO:0000259" key="3">
    <source>
        <dbReference type="PROSITE" id="PS51135"/>
    </source>
</evidence>
<dbReference type="GeneID" id="105912207"/>
<dbReference type="InterPro" id="IPR003508">
    <property type="entry name" value="CIDE-N_dom"/>
</dbReference>
<dbReference type="GO" id="GO:0042981">
    <property type="term" value="P:regulation of apoptotic process"/>
    <property type="evidence" value="ECO:0007669"/>
    <property type="project" value="TreeGrafter"/>
</dbReference>
<dbReference type="RefSeq" id="XP_012696585.1">
    <property type="nucleotide sequence ID" value="XM_012841131.3"/>
</dbReference>
<dbReference type="AlphaFoldDB" id="A0A6P8FJG1"/>
<protein>
    <submittedName>
        <fullName evidence="5 6">Cell death activator CIDE-3</fullName>
    </submittedName>
</protein>
<dbReference type="GO" id="GO:0006915">
    <property type="term" value="P:apoptotic process"/>
    <property type="evidence" value="ECO:0007669"/>
    <property type="project" value="UniProtKB-UniRule"/>
</dbReference>
<evidence type="ECO:0000256" key="1">
    <source>
        <dbReference type="ARBA" id="ARBA00022703"/>
    </source>
</evidence>
<dbReference type="Gene3D" id="3.10.20.10">
    <property type="match status" value="1"/>
</dbReference>
<dbReference type="PANTHER" id="PTHR12306">
    <property type="entry name" value="CELL DEATH ACTIVATOR CIDE"/>
    <property type="match status" value="1"/>
</dbReference>
<dbReference type="SMART" id="SM00266">
    <property type="entry name" value="CAD"/>
    <property type="match status" value="1"/>
</dbReference>
<evidence type="ECO:0000256" key="2">
    <source>
        <dbReference type="PROSITE-ProRule" id="PRU00447"/>
    </source>
</evidence>
<dbReference type="PROSITE" id="PS51135">
    <property type="entry name" value="CIDE_N"/>
    <property type="match status" value="1"/>
</dbReference>
<evidence type="ECO:0000313" key="5">
    <source>
        <dbReference type="RefSeq" id="XP_012696585.1"/>
    </source>
</evidence>